<dbReference type="AlphaFoldDB" id="A0AAD9SIQ8"/>
<gene>
    <name evidence="7" type="ORF">N8I77_003382</name>
</gene>
<keyword evidence="8" id="KW-1185">Reference proteome</keyword>
<evidence type="ECO:0000313" key="7">
    <source>
        <dbReference type="EMBL" id="KAK2609913.1"/>
    </source>
</evidence>
<feature type="region of interest" description="Disordered" evidence="4">
    <location>
        <begin position="762"/>
        <end position="821"/>
    </location>
</feature>
<name>A0AAD9SIQ8_PHOAM</name>
<dbReference type="PROSITE" id="PS51192">
    <property type="entry name" value="HELICASE_ATP_BIND_1"/>
    <property type="match status" value="1"/>
</dbReference>
<dbReference type="GO" id="GO:0006281">
    <property type="term" value="P:DNA repair"/>
    <property type="evidence" value="ECO:0007669"/>
    <property type="project" value="TreeGrafter"/>
</dbReference>
<dbReference type="PROSITE" id="PS51194">
    <property type="entry name" value="HELICASE_CTER"/>
    <property type="match status" value="1"/>
</dbReference>
<sequence length="1183" mass="131330">MAATSTASHGFEPENRQYIAVGCLVCKHNEVDATIRPYSKLLDRKWFRFETTVSHDDATTAIVRVHVLPDDSCNSFIHRDDPFLRSKKKDLLASLDYSPSTWRGLSSHGTPVGFPQLSPQDEAARSCLVDDDPGQDMSLLKMFNTIPSPRPDINLLEDAVSRESMSNLLSSSVEGLITELYPYQCRSAALMLQKEEQPGHVLDPRLVQVTDQDRKPWFYNPNTGEARREPRHYDRICGGILAEEMGSGKTLISLALIAATKDQPAVVPELYRGGNITVRPKVGSLMDMAAAVATKSGVSWKRYIDSRYENCVQAIERNPGWYYLPRPEGRRPSRRAEPDTLPSFKIFVSHATLIVVPPNLLKQWKQEISKHMRGLNVLEMTSKQSKGTTSDEFPSVNDLTHCDIVICTVTRLEKIWSTHKRSEADGSQSLDCSLGQVQFKRCIVDEGHKLGNIKLNSIKTTLLQILDALHINARWIMTGTPAKGLFGMEKDSDFNTSLAESSAKQESEDLERIGAIATFYLKARPWSNTVLDHGDTLADWKTYVIHGRKDCLASTFNSLIIRHRLSEISHMMPAVDSKIVKLEGCYQDKPCLNLFSMMIIFNAVESQRADEDYFFHQRNRKSMLQLVSNLRQTSFFGGSFFPASQIQKSVETAEEFLEKKTVPINESDEALLKAAIELGKTAMHNKIKTAANTFHEMPIYIDHFPGGTPPAWSVNDGTSSGPMCTNYKLMIAAQRALRPFLGSTEGLNTYLNSGSFLATGTSERDKAIRDSQPQQTSSVTNKADTTLAGNTKPGEDHVSPRKGHSATIRLNEKGIPTPPQTPEEAIEIAEPLAETQLISTVSAKLSYLIDAIVIHQKEEQIIVFYDNDNVAWYLAGLLEMLQIHHLIYAKGISADRRAQYVSTFTHSSKFRVLLMDIAEAAFGLDMRSASRIYFISPVLDPQVEAQTIGRVRRISQQRRVTVETLVLQGSIEEVIMERKLKMTQAEHRSCKTILDDRPIYDWILNAKIIPLPDVANDDGPAQMAPLVVPQYIFGREFGREVVDPDEDILLDDPSHSATAMSDKAKGKRPVRGVEPTVDGPSARSSDSKGKVRIRARPVKRARFACADSDGAAVSDRAADTEKESGMESALDESPQTTAIGNQTVGGSCSAAVVDVPGGSQPALPPRPAKRARFTDIHGPNHVE</sequence>
<feature type="domain" description="Helicase ATP-binding" evidence="5">
    <location>
        <begin position="230"/>
        <end position="499"/>
    </location>
</feature>
<proteinExistence type="predicted"/>
<dbReference type="InterPro" id="IPR027417">
    <property type="entry name" value="P-loop_NTPase"/>
</dbReference>
<dbReference type="EMBL" id="JAUJFL010000002">
    <property type="protein sequence ID" value="KAK2609913.1"/>
    <property type="molecule type" value="Genomic_DNA"/>
</dbReference>
<dbReference type="Proteomes" id="UP001265746">
    <property type="component" value="Unassembled WGS sequence"/>
</dbReference>
<dbReference type="GO" id="GO:0005524">
    <property type="term" value="F:ATP binding"/>
    <property type="evidence" value="ECO:0007669"/>
    <property type="project" value="UniProtKB-KW"/>
</dbReference>
<dbReference type="InterPro" id="IPR014001">
    <property type="entry name" value="Helicase_ATP-bd"/>
</dbReference>
<dbReference type="GO" id="GO:0005634">
    <property type="term" value="C:nucleus"/>
    <property type="evidence" value="ECO:0007669"/>
    <property type="project" value="TreeGrafter"/>
</dbReference>
<dbReference type="Gene3D" id="3.40.50.300">
    <property type="entry name" value="P-loop containing nucleotide triphosphate hydrolases"/>
    <property type="match status" value="2"/>
</dbReference>
<feature type="domain" description="Helicase C-terminal" evidence="6">
    <location>
        <begin position="847"/>
        <end position="998"/>
    </location>
</feature>
<feature type="region of interest" description="Disordered" evidence="4">
    <location>
        <begin position="1106"/>
        <end position="1137"/>
    </location>
</feature>
<dbReference type="Pfam" id="PF00271">
    <property type="entry name" value="Helicase_C"/>
    <property type="match status" value="1"/>
</dbReference>
<protein>
    <submittedName>
        <fullName evidence="7">Uncharacterized protein</fullName>
    </submittedName>
</protein>
<dbReference type="SMART" id="SM00487">
    <property type="entry name" value="DEXDc"/>
    <property type="match status" value="1"/>
</dbReference>
<dbReference type="InterPro" id="IPR000330">
    <property type="entry name" value="SNF2_N"/>
</dbReference>
<dbReference type="InterPro" id="IPR049730">
    <property type="entry name" value="SNF2/RAD54-like_C"/>
</dbReference>
<comment type="caution">
    <text evidence="7">The sequence shown here is derived from an EMBL/GenBank/DDBJ whole genome shotgun (WGS) entry which is preliminary data.</text>
</comment>
<feature type="compositionally biased region" description="Polar residues" evidence="4">
    <location>
        <begin position="771"/>
        <end position="789"/>
    </location>
</feature>
<evidence type="ECO:0000259" key="5">
    <source>
        <dbReference type="PROSITE" id="PS51192"/>
    </source>
</evidence>
<keyword evidence="3" id="KW-0067">ATP-binding</keyword>
<feature type="compositionally biased region" description="Basic and acidic residues" evidence="4">
    <location>
        <begin position="1172"/>
        <end position="1183"/>
    </location>
</feature>
<keyword evidence="1" id="KW-0547">Nucleotide-binding</keyword>
<feature type="region of interest" description="Disordered" evidence="4">
    <location>
        <begin position="1151"/>
        <end position="1183"/>
    </location>
</feature>
<dbReference type="Pfam" id="PF00176">
    <property type="entry name" value="SNF2-rel_dom"/>
    <property type="match status" value="1"/>
</dbReference>
<dbReference type="PANTHER" id="PTHR45626">
    <property type="entry name" value="TRANSCRIPTION TERMINATION FACTOR 2-RELATED"/>
    <property type="match status" value="1"/>
</dbReference>
<dbReference type="GO" id="GO:0016787">
    <property type="term" value="F:hydrolase activity"/>
    <property type="evidence" value="ECO:0007669"/>
    <property type="project" value="UniProtKB-KW"/>
</dbReference>
<dbReference type="SUPFAM" id="SSF52540">
    <property type="entry name" value="P-loop containing nucleoside triphosphate hydrolases"/>
    <property type="match status" value="2"/>
</dbReference>
<accession>A0AAD9SIQ8</accession>
<dbReference type="GO" id="GO:0008094">
    <property type="term" value="F:ATP-dependent activity, acting on DNA"/>
    <property type="evidence" value="ECO:0007669"/>
    <property type="project" value="TreeGrafter"/>
</dbReference>
<evidence type="ECO:0000256" key="4">
    <source>
        <dbReference type="SAM" id="MobiDB-lite"/>
    </source>
</evidence>
<evidence type="ECO:0000256" key="3">
    <source>
        <dbReference type="ARBA" id="ARBA00022840"/>
    </source>
</evidence>
<dbReference type="InterPro" id="IPR001650">
    <property type="entry name" value="Helicase_C-like"/>
</dbReference>
<feature type="compositionally biased region" description="Basic and acidic residues" evidence="4">
    <location>
        <begin position="1116"/>
        <end position="1125"/>
    </location>
</feature>
<evidence type="ECO:0000256" key="2">
    <source>
        <dbReference type="ARBA" id="ARBA00022801"/>
    </source>
</evidence>
<reference evidence="7" key="1">
    <citation type="submission" date="2023-06" db="EMBL/GenBank/DDBJ databases">
        <authorList>
            <person name="Noh H."/>
        </authorList>
    </citation>
    <scope>NUCLEOTIDE SEQUENCE</scope>
    <source>
        <strain evidence="7">DUCC20226</strain>
    </source>
</reference>
<feature type="region of interest" description="Disordered" evidence="4">
    <location>
        <begin position="1052"/>
        <end position="1092"/>
    </location>
</feature>
<organism evidence="7 8">
    <name type="scientific">Phomopsis amygdali</name>
    <name type="common">Fusicoccum amygdali</name>
    <dbReference type="NCBI Taxonomy" id="1214568"/>
    <lineage>
        <taxon>Eukaryota</taxon>
        <taxon>Fungi</taxon>
        <taxon>Dikarya</taxon>
        <taxon>Ascomycota</taxon>
        <taxon>Pezizomycotina</taxon>
        <taxon>Sordariomycetes</taxon>
        <taxon>Sordariomycetidae</taxon>
        <taxon>Diaporthales</taxon>
        <taxon>Diaporthaceae</taxon>
        <taxon>Diaporthe</taxon>
    </lineage>
</organism>
<evidence type="ECO:0000313" key="8">
    <source>
        <dbReference type="Proteomes" id="UP001265746"/>
    </source>
</evidence>
<evidence type="ECO:0000256" key="1">
    <source>
        <dbReference type="ARBA" id="ARBA00022741"/>
    </source>
</evidence>
<dbReference type="CDD" id="cd18793">
    <property type="entry name" value="SF2_C_SNF"/>
    <property type="match status" value="1"/>
</dbReference>
<dbReference type="InterPro" id="IPR050628">
    <property type="entry name" value="SNF2_RAD54_helicase_TF"/>
</dbReference>
<keyword evidence="2" id="KW-0378">Hydrolase</keyword>
<dbReference type="PANTHER" id="PTHR45626:SF51">
    <property type="entry name" value="SNF2-RELATED DOMAIN-CONTAINING PROTEIN"/>
    <property type="match status" value="1"/>
</dbReference>
<evidence type="ECO:0000259" key="6">
    <source>
        <dbReference type="PROSITE" id="PS51194"/>
    </source>
</evidence>